<organism evidence="1">
    <name type="scientific">Arion vulgaris</name>
    <dbReference type="NCBI Taxonomy" id="1028688"/>
    <lineage>
        <taxon>Eukaryota</taxon>
        <taxon>Metazoa</taxon>
        <taxon>Spiralia</taxon>
        <taxon>Lophotrochozoa</taxon>
        <taxon>Mollusca</taxon>
        <taxon>Gastropoda</taxon>
        <taxon>Heterobranchia</taxon>
        <taxon>Euthyneura</taxon>
        <taxon>Panpulmonata</taxon>
        <taxon>Eupulmonata</taxon>
        <taxon>Stylommatophora</taxon>
        <taxon>Helicina</taxon>
        <taxon>Arionoidea</taxon>
        <taxon>Arionidae</taxon>
        <taxon>Arion</taxon>
    </lineage>
</organism>
<feature type="non-terminal residue" evidence="1">
    <location>
        <position position="76"/>
    </location>
</feature>
<accession>A0A0B7A6U2</accession>
<evidence type="ECO:0000313" key="1">
    <source>
        <dbReference type="EMBL" id="CEK75736.1"/>
    </source>
</evidence>
<protein>
    <submittedName>
        <fullName evidence="1">Uncharacterized protein</fullName>
    </submittedName>
</protein>
<feature type="non-terminal residue" evidence="1">
    <location>
        <position position="1"/>
    </location>
</feature>
<dbReference type="AlphaFoldDB" id="A0A0B7A6U2"/>
<gene>
    <name evidence="1" type="primary">ORF96802</name>
</gene>
<proteinExistence type="predicted"/>
<name>A0A0B7A6U2_9EUPU</name>
<sequence length="76" mass="8910">IMNRVASSLLDMKQEDLLDFSYSKFIERTAKPRLNFVNDIFPVYVETFRTTDEIRRVAHTEVMQESVDFSMSLSSI</sequence>
<reference evidence="1" key="1">
    <citation type="submission" date="2014-12" db="EMBL/GenBank/DDBJ databases">
        <title>Insight into the proteome of Arion vulgaris.</title>
        <authorList>
            <person name="Aradska J."/>
            <person name="Bulat T."/>
            <person name="Smidak R."/>
            <person name="Sarate P."/>
            <person name="Gangsoo J."/>
            <person name="Sialana F."/>
            <person name="Bilban M."/>
            <person name="Lubec G."/>
        </authorList>
    </citation>
    <scope>NUCLEOTIDE SEQUENCE</scope>
    <source>
        <tissue evidence="1">Skin</tissue>
    </source>
</reference>
<dbReference type="EMBL" id="HACG01028871">
    <property type="protein sequence ID" value="CEK75736.1"/>
    <property type="molecule type" value="Transcribed_RNA"/>
</dbReference>